<protein>
    <submittedName>
        <fullName evidence="1">Uncharacterized protein</fullName>
    </submittedName>
</protein>
<evidence type="ECO:0000313" key="1">
    <source>
        <dbReference type="EMBL" id="ARO86606.1"/>
    </source>
</evidence>
<organism evidence="1 2">
    <name type="scientific">Nitrosospira lacus</name>
    <dbReference type="NCBI Taxonomy" id="1288494"/>
    <lineage>
        <taxon>Bacteria</taxon>
        <taxon>Pseudomonadati</taxon>
        <taxon>Pseudomonadota</taxon>
        <taxon>Betaproteobacteria</taxon>
        <taxon>Nitrosomonadales</taxon>
        <taxon>Nitrosomonadaceae</taxon>
        <taxon>Nitrosospira</taxon>
    </lineage>
</organism>
<dbReference type="AlphaFoldDB" id="A0A1W6SLB7"/>
<dbReference type="Proteomes" id="UP000012179">
    <property type="component" value="Chromosome"/>
</dbReference>
<dbReference type="KEGG" id="nlc:EBAPG3_001755"/>
<proteinExistence type="predicted"/>
<dbReference type="EMBL" id="CP021106">
    <property type="protein sequence ID" value="ARO86606.1"/>
    <property type="molecule type" value="Genomic_DNA"/>
</dbReference>
<name>A0A1W6SLB7_9PROT</name>
<accession>A0A1W6SLB7</accession>
<keyword evidence="2" id="KW-1185">Reference proteome</keyword>
<reference evidence="1 2" key="1">
    <citation type="journal article" date="2015" name="Int. J. Syst. Evol. Microbiol.">
        <title>Nitrosospira lacus sp. nov., a psychrotolerant, ammonia-oxidizing bacterium from sandy lake sediment.</title>
        <authorList>
            <person name="Urakawa H."/>
            <person name="Garcia J.C."/>
            <person name="Nielsen J.L."/>
            <person name="Le V.Q."/>
            <person name="Kozlowski J.A."/>
            <person name="Stein L.Y."/>
            <person name="Lim C.K."/>
            <person name="Pommerening-Roser A."/>
            <person name="Martens-Habbena W."/>
            <person name="Stahl D.A."/>
            <person name="Klotz M.G."/>
        </authorList>
    </citation>
    <scope>NUCLEOTIDE SEQUENCE [LARGE SCALE GENOMIC DNA]</scope>
    <source>
        <strain evidence="1 2">APG3</strain>
    </source>
</reference>
<evidence type="ECO:0000313" key="2">
    <source>
        <dbReference type="Proteomes" id="UP000012179"/>
    </source>
</evidence>
<sequence length="66" mass="7797">MIRVRTRIELTAVELFWMSMYCYRLTQSGKLMVMRYARLVGVVECHIGRDLRLGRKSGTLLFLSRD</sequence>
<gene>
    <name evidence="1" type="ORF">EBAPG3_001755</name>
</gene>